<dbReference type="PROSITE" id="PS00036">
    <property type="entry name" value="BZIP_BASIC"/>
    <property type="match status" value="1"/>
</dbReference>
<keyword evidence="3" id="KW-0805">Transcription regulation</keyword>
<organism evidence="8 9">
    <name type="scientific">Oedothorax gibbosus</name>
    <dbReference type="NCBI Taxonomy" id="931172"/>
    <lineage>
        <taxon>Eukaryota</taxon>
        <taxon>Metazoa</taxon>
        <taxon>Ecdysozoa</taxon>
        <taxon>Arthropoda</taxon>
        <taxon>Chelicerata</taxon>
        <taxon>Arachnida</taxon>
        <taxon>Araneae</taxon>
        <taxon>Araneomorphae</taxon>
        <taxon>Entelegynae</taxon>
        <taxon>Araneoidea</taxon>
        <taxon>Linyphiidae</taxon>
        <taxon>Erigoninae</taxon>
        <taxon>Oedothorax</taxon>
    </lineage>
</organism>
<dbReference type="GO" id="GO:0001228">
    <property type="term" value="F:DNA-binding transcription activator activity, RNA polymerase II-specific"/>
    <property type="evidence" value="ECO:0007669"/>
    <property type="project" value="TreeGrafter"/>
</dbReference>
<dbReference type="InterPro" id="IPR046347">
    <property type="entry name" value="bZIP_sf"/>
</dbReference>
<proteinExistence type="inferred from homology"/>
<dbReference type="PANTHER" id="PTHR13044">
    <property type="entry name" value="ACTIVATING TRANSCRIPTION FACTOR ATF 4/5"/>
    <property type="match status" value="1"/>
</dbReference>
<evidence type="ECO:0000256" key="6">
    <source>
        <dbReference type="ARBA" id="ARBA00023242"/>
    </source>
</evidence>
<dbReference type="Gene3D" id="1.20.5.170">
    <property type="match status" value="1"/>
</dbReference>
<reference evidence="8 9" key="1">
    <citation type="journal article" date="2022" name="Nat. Ecol. Evol.">
        <title>A masculinizing supergene underlies an exaggerated male reproductive morph in a spider.</title>
        <authorList>
            <person name="Hendrickx F."/>
            <person name="De Corte Z."/>
            <person name="Sonet G."/>
            <person name="Van Belleghem S.M."/>
            <person name="Kostlbacher S."/>
            <person name="Vangestel C."/>
        </authorList>
    </citation>
    <scope>NUCLEOTIDE SEQUENCE [LARGE SCALE GENOMIC DNA]</scope>
    <source>
        <strain evidence="8">W744_W776</strain>
    </source>
</reference>
<dbReference type="GO" id="GO:0005634">
    <property type="term" value="C:nucleus"/>
    <property type="evidence" value="ECO:0007669"/>
    <property type="project" value="UniProtKB-SubCell"/>
</dbReference>
<dbReference type="InterPro" id="IPR004827">
    <property type="entry name" value="bZIP"/>
</dbReference>
<evidence type="ECO:0000313" key="8">
    <source>
        <dbReference type="EMBL" id="KAG8179739.1"/>
    </source>
</evidence>
<name>A0AAV6U825_9ARAC</name>
<evidence type="ECO:0000256" key="2">
    <source>
        <dbReference type="ARBA" id="ARBA00007163"/>
    </source>
</evidence>
<dbReference type="EMBL" id="JAFNEN010000605">
    <property type="protein sequence ID" value="KAG8179739.1"/>
    <property type="molecule type" value="Genomic_DNA"/>
</dbReference>
<comment type="similarity">
    <text evidence="2">Belongs to the bZIP family.</text>
</comment>
<evidence type="ECO:0000256" key="1">
    <source>
        <dbReference type="ARBA" id="ARBA00004123"/>
    </source>
</evidence>
<feature type="domain" description="BZIP" evidence="7">
    <location>
        <begin position="252"/>
        <end position="313"/>
    </location>
</feature>
<dbReference type="SMART" id="SM00338">
    <property type="entry name" value="BRLZ"/>
    <property type="match status" value="1"/>
</dbReference>
<evidence type="ECO:0000313" key="9">
    <source>
        <dbReference type="Proteomes" id="UP000827092"/>
    </source>
</evidence>
<comment type="subcellular location">
    <subcellularLocation>
        <location evidence="1">Nucleus</location>
    </subcellularLocation>
</comment>
<accession>A0AAV6U825</accession>
<dbReference type="CDD" id="cd14692">
    <property type="entry name" value="bZIP_ATF4"/>
    <property type="match status" value="1"/>
</dbReference>
<dbReference type="PANTHER" id="PTHR13044:SF14">
    <property type="entry name" value="CRYPTOCEPHAL, ISOFORM A"/>
    <property type="match status" value="1"/>
</dbReference>
<keyword evidence="5" id="KW-0804">Transcription</keyword>
<keyword evidence="6" id="KW-0539">Nucleus</keyword>
<evidence type="ECO:0000259" key="7">
    <source>
        <dbReference type="PROSITE" id="PS50217"/>
    </source>
</evidence>
<evidence type="ECO:0000256" key="4">
    <source>
        <dbReference type="ARBA" id="ARBA00023125"/>
    </source>
</evidence>
<dbReference type="Proteomes" id="UP000827092">
    <property type="component" value="Unassembled WGS sequence"/>
</dbReference>
<dbReference type="PROSITE" id="PS50217">
    <property type="entry name" value="BZIP"/>
    <property type="match status" value="1"/>
</dbReference>
<keyword evidence="4" id="KW-0238">DNA-binding</keyword>
<dbReference type="SUPFAM" id="SSF57959">
    <property type="entry name" value="Leucine zipper domain"/>
    <property type="match status" value="1"/>
</dbReference>
<dbReference type="Pfam" id="PF00170">
    <property type="entry name" value="bZIP_1"/>
    <property type="match status" value="1"/>
</dbReference>
<gene>
    <name evidence="8" type="ORF">JTE90_025072</name>
</gene>
<comment type="caution">
    <text evidence="8">The sequence shown here is derived from an EMBL/GenBank/DDBJ whole genome shotgun (WGS) entry which is preliminary data.</text>
</comment>
<dbReference type="GO" id="GO:0000977">
    <property type="term" value="F:RNA polymerase II transcription regulatory region sequence-specific DNA binding"/>
    <property type="evidence" value="ECO:0007669"/>
    <property type="project" value="TreeGrafter"/>
</dbReference>
<dbReference type="AlphaFoldDB" id="A0AAV6U825"/>
<sequence>MAFFHNVVSTTPSVFLVPNDYGFNFDEILRSSNKTNDDADLITGLPDLDWLDAQADLSVLDESKGFNIQPFEIEDPLNPDDADLLLDLIDNSILNASYLSSDLCKANLQDILSSSTHIEQPIASSKVSDLPMSLPFYEPICEVSSPTSCTSGSVCPSPSGSSSIDDGFYESISEASSPASFADSAGVTVTVCDMDVTSIKAEPMCLDEVTQSVRRRKYVRDNLKEIPKVKVTLKDAFHPYAKAAPSKRSLGKKERKKVQNKEAAARYRIKKRIEEGHLSGEVEDLEKEQEGLRKKHDDLLSEIKYLKNLMKEVLQKKGIM</sequence>
<protein>
    <recommendedName>
        <fullName evidence="7">BZIP domain-containing protein</fullName>
    </recommendedName>
</protein>
<evidence type="ECO:0000256" key="5">
    <source>
        <dbReference type="ARBA" id="ARBA00023163"/>
    </source>
</evidence>
<evidence type="ECO:0000256" key="3">
    <source>
        <dbReference type="ARBA" id="ARBA00023015"/>
    </source>
</evidence>
<keyword evidence="9" id="KW-1185">Reference proteome</keyword>